<feature type="region of interest" description="Disordered" evidence="1">
    <location>
        <begin position="112"/>
        <end position="162"/>
    </location>
</feature>
<protein>
    <submittedName>
        <fullName evidence="2">Uncharacterized protein</fullName>
    </submittedName>
</protein>
<keyword evidence="3" id="KW-1185">Reference proteome</keyword>
<dbReference type="EMBL" id="JACEIK010000322">
    <property type="protein sequence ID" value="MCD7454910.1"/>
    <property type="molecule type" value="Genomic_DNA"/>
</dbReference>
<evidence type="ECO:0000313" key="2">
    <source>
        <dbReference type="EMBL" id="MCD7454910.1"/>
    </source>
</evidence>
<dbReference type="PANTHER" id="PTHR33257">
    <property type="entry name" value="OS05G0165500 PROTEIN"/>
    <property type="match status" value="1"/>
</dbReference>
<name>A0ABS8S7V7_DATST</name>
<organism evidence="2 3">
    <name type="scientific">Datura stramonium</name>
    <name type="common">Jimsonweed</name>
    <name type="synonym">Common thornapple</name>
    <dbReference type="NCBI Taxonomy" id="4076"/>
    <lineage>
        <taxon>Eukaryota</taxon>
        <taxon>Viridiplantae</taxon>
        <taxon>Streptophyta</taxon>
        <taxon>Embryophyta</taxon>
        <taxon>Tracheophyta</taxon>
        <taxon>Spermatophyta</taxon>
        <taxon>Magnoliopsida</taxon>
        <taxon>eudicotyledons</taxon>
        <taxon>Gunneridae</taxon>
        <taxon>Pentapetalae</taxon>
        <taxon>asterids</taxon>
        <taxon>lamiids</taxon>
        <taxon>Solanales</taxon>
        <taxon>Solanaceae</taxon>
        <taxon>Solanoideae</taxon>
        <taxon>Datureae</taxon>
        <taxon>Datura</taxon>
    </lineage>
</organism>
<reference evidence="2 3" key="1">
    <citation type="journal article" date="2021" name="BMC Genomics">
        <title>Datura genome reveals duplications of psychoactive alkaloid biosynthetic genes and high mutation rate following tissue culture.</title>
        <authorList>
            <person name="Rajewski A."/>
            <person name="Carter-House D."/>
            <person name="Stajich J."/>
            <person name="Litt A."/>
        </authorList>
    </citation>
    <scope>NUCLEOTIDE SEQUENCE [LARGE SCALE GENOMIC DNA]</scope>
    <source>
        <strain evidence="2">AR-01</strain>
    </source>
</reference>
<feature type="compositionally biased region" description="Low complexity" evidence="1">
    <location>
        <begin position="118"/>
        <end position="144"/>
    </location>
</feature>
<evidence type="ECO:0000256" key="1">
    <source>
        <dbReference type="SAM" id="MobiDB-lite"/>
    </source>
</evidence>
<comment type="caution">
    <text evidence="2">The sequence shown here is derived from an EMBL/GenBank/DDBJ whole genome shotgun (WGS) entry which is preliminary data.</text>
</comment>
<sequence>MVSDFHQKSFPIKHEDTKFFSNKLESNNKLAIPSFRIYYGDNVPSSVPFIWESQPGTPKHELSQISHYLPPLTPPPSYYSNNINTDKQIPTRKNSSRSKLFHTLIKKLTNPKKPHYVSCPSSSSSLSGSSSSHSSFSAPATPSSNNLYRRRPRSGSRGGSYSFDDEVSGKLSAACGGHQAAAAGVFMMKKALFSVLSGRRSS</sequence>
<dbReference type="Proteomes" id="UP000823775">
    <property type="component" value="Unassembled WGS sequence"/>
</dbReference>
<gene>
    <name evidence="2" type="ORF">HAX54_026505</name>
</gene>
<dbReference type="PANTHER" id="PTHR33257:SF4">
    <property type="entry name" value="EXPRESSED PROTEIN"/>
    <property type="match status" value="1"/>
</dbReference>
<proteinExistence type="predicted"/>
<accession>A0ABS8S7V7</accession>
<evidence type="ECO:0000313" key="3">
    <source>
        <dbReference type="Proteomes" id="UP000823775"/>
    </source>
</evidence>